<evidence type="ECO:0000313" key="3">
    <source>
        <dbReference type="EMBL" id="SNR23291.1"/>
    </source>
</evidence>
<evidence type="ECO:0000259" key="2">
    <source>
        <dbReference type="PROSITE" id="PS51340"/>
    </source>
</evidence>
<proteinExistence type="predicted"/>
<evidence type="ECO:0000313" key="4">
    <source>
        <dbReference type="Proteomes" id="UP000198397"/>
    </source>
</evidence>
<name>A0A238UMX7_HALVU</name>
<organism evidence="3 4">
    <name type="scientific">Halorubrum vacuolatum</name>
    <name type="common">Natronobacterium vacuolatum</name>
    <dbReference type="NCBI Taxonomy" id="63740"/>
    <lineage>
        <taxon>Archaea</taxon>
        <taxon>Methanobacteriati</taxon>
        <taxon>Methanobacteriota</taxon>
        <taxon>Stenosarchaea group</taxon>
        <taxon>Halobacteria</taxon>
        <taxon>Halobacteriales</taxon>
        <taxon>Haloferacaceae</taxon>
        <taxon>Halorubrum</taxon>
    </lineage>
</organism>
<feature type="domain" description="MOSC" evidence="2">
    <location>
        <begin position="109"/>
        <end position="309"/>
    </location>
</feature>
<dbReference type="AlphaFoldDB" id="A0A238UMX7"/>
<gene>
    <name evidence="3" type="ORF">SAMN06264855_10193</name>
</gene>
<evidence type="ECO:0000256" key="1">
    <source>
        <dbReference type="SAM" id="MobiDB-lite"/>
    </source>
</evidence>
<dbReference type="InterPro" id="IPR005302">
    <property type="entry name" value="MoCF_Sase_C"/>
</dbReference>
<accession>A0A238UMX7</accession>
<dbReference type="OrthoDB" id="211216at2157"/>
<dbReference type="PROSITE" id="PS51340">
    <property type="entry name" value="MOSC"/>
    <property type="match status" value="1"/>
</dbReference>
<protein>
    <recommendedName>
        <fullName evidence="2">MOSC domain-containing protein</fullName>
    </recommendedName>
</protein>
<dbReference type="GO" id="GO:0030151">
    <property type="term" value="F:molybdenum ion binding"/>
    <property type="evidence" value="ECO:0007669"/>
    <property type="project" value="InterPro"/>
</dbReference>
<dbReference type="RefSeq" id="WP_089383085.1">
    <property type="nucleotide sequence ID" value="NZ_FZNQ01000001.1"/>
</dbReference>
<dbReference type="Pfam" id="PF03476">
    <property type="entry name" value="MOSC_N"/>
    <property type="match status" value="1"/>
</dbReference>
<dbReference type="Proteomes" id="UP000198397">
    <property type="component" value="Unassembled WGS sequence"/>
</dbReference>
<feature type="region of interest" description="Disordered" evidence="1">
    <location>
        <begin position="307"/>
        <end position="330"/>
    </location>
</feature>
<dbReference type="GO" id="GO:0030170">
    <property type="term" value="F:pyridoxal phosphate binding"/>
    <property type="evidence" value="ECO:0007669"/>
    <property type="project" value="InterPro"/>
</dbReference>
<sequence>MPCIGSLVAYPVKSLDGTTLKRATVGTNGALRGDRTYAFVRAGVDPHEASVSGGGGYVNGKSEPALHRLRASYELAGPTDATPTAITLRRPERDGVPADERTFRLPADRDATAAWVGAYLGYDVDLVREPAGGLPDDRALPGPTVVSRATLETFASWFDEVADATEARRRLRPNLVVTDVPAFWEDHLVADHGSGVRFTVGAQGEDTVAKAVQGEDTAEEAAAAGDTRSAVSLLGVNPCQRCVVPARDPDTGTEVSGFRETFIRRRRETRPAWLESDRFDHDFRLMVNTVVPRESWGRSIAVGDPVRIEGSIDGDDALPPTEPARDGEDA</sequence>
<dbReference type="EMBL" id="FZNQ01000001">
    <property type="protein sequence ID" value="SNR23291.1"/>
    <property type="molecule type" value="Genomic_DNA"/>
</dbReference>
<reference evidence="3 4" key="1">
    <citation type="submission" date="2017-06" db="EMBL/GenBank/DDBJ databases">
        <authorList>
            <person name="Kim H.J."/>
            <person name="Triplett B.A."/>
        </authorList>
    </citation>
    <scope>NUCLEOTIDE SEQUENCE [LARGE SCALE GENOMIC DNA]</scope>
    <source>
        <strain evidence="3 4">DSM 8800</strain>
    </source>
</reference>
<dbReference type="InterPro" id="IPR005303">
    <property type="entry name" value="MOCOS_middle"/>
</dbReference>
<dbReference type="SUPFAM" id="SSF141673">
    <property type="entry name" value="MOSC N-terminal domain-like"/>
    <property type="match status" value="1"/>
</dbReference>
<keyword evidence="4" id="KW-1185">Reference proteome</keyword>
<dbReference type="GO" id="GO:0003824">
    <property type="term" value="F:catalytic activity"/>
    <property type="evidence" value="ECO:0007669"/>
    <property type="project" value="InterPro"/>
</dbReference>